<keyword evidence="2" id="KW-1185">Reference proteome</keyword>
<dbReference type="AlphaFoldDB" id="A0A1Q9JG96"/>
<proteinExistence type="predicted"/>
<name>A0A1Q9JG96_9FIRM</name>
<reference evidence="1 2" key="1">
    <citation type="journal article" date="2016" name="Appl. Environ. Microbiol.">
        <title>Function and Phylogeny of Bacterial Butyryl Coenzyme A:Acetate Transferases and Their Diversity in the Proximal Colon of Swine.</title>
        <authorList>
            <person name="Trachsel J."/>
            <person name="Bayles D.O."/>
            <person name="Looft T."/>
            <person name="Levine U.Y."/>
            <person name="Allen H.K."/>
        </authorList>
    </citation>
    <scope>NUCLEOTIDE SEQUENCE [LARGE SCALE GENOMIC DNA]</scope>
    <source>
        <strain evidence="1 2">68-3-10</strain>
    </source>
</reference>
<organism evidence="1 2">
    <name type="scientific">Hornefia porci</name>
    <dbReference type="NCBI Taxonomy" id="2652292"/>
    <lineage>
        <taxon>Bacteria</taxon>
        <taxon>Bacillati</taxon>
        <taxon>Bacillota</taxon>
        <taxon>Clostridia</taxon>
        <taxon>Peptostreptococcales</taxon>
        <taxon>Anaerovoracaceae</taxon>
        <taxon>Hornefia</taxon>
    </lineage>
</organism>
<evidence type="ECO:0000313" key="1">
    <source>
        <dbReference type="EMBL" id="OLR55266.1"/>
    </source>
</evidence>
<accession>A0A1Q9JG96</accession>
<comment type="caution">
    <text evidence="1">The sequence shown here is derived from an EMBL/GenBank/DDBJ whole genome shotgun (WGS) entry which is preliminary data.</text>
</comment>
<dbReference type="RefSeq" id="WP_075712260.1">
    <property type="nucleotide sequence ID" value="NZ_MJIE01000001.1"/>
</dbReference>
<evidence type="ECO:0000313" key="2">
    <source>
        <dbReference type="Proteomes" id="UP000187404"/>
    </source>
</evidence>
<gene>
    <name evidence="1" type="ORF">BHK98_03815</name>
</gene>
<sequence>MKIIRHKNVKLSVDEITEIVNGKPVPTGLSMDIGEDHIVIQPECEINLFGEYGPDTDYELIYYREEDER</sequence>
<dbReference type="STRING" id="1261640.BHK98_03815"/>
<protein>
    <submittedName>
        <fullName evidence="1">Uncharacterized protein</fullName>
    </submittedName>
</protein>
<dbReference type="Proteomes" id="UP000187404">
    <property type="component" value="Unassembled WGS sequence"/>
</dbReference>
<dbReference type="EMBL" id="MJIE01000001">
    <property type="protein sequence ID" value="OLR55266.1"/>
    <property type="molecule type" value="Genomic_DNA"/>
</dbReference>